<reference evidence="2" key="2">
    <citation type="submission" date="2025-05" db="UniProtKB">
        <authorList>
            <consortium name="Ensembl"/>
        </authorList>
    </citation>
    <scope>IDENTIFICATION</scope>
</reference>
<dbReference type="RefSeq" id="XP_018952116.2">
    <property type="nucleotide sequence ID" value="XM_019096571.2"/>
</dbReference>
<dbReference type="Ensembl" id="ENSCCRT00020024485.1">
    <property type="protein sequence ID" value="ENSCCRP00020022283.1"/>
    <property type="gene ID" value="ENSCCRG00020010415.1"/>
</dbReference>
<dbReference type="KEGG" id="ccar:109081584"/>
<dbReference type="Ensembl" id="ENSCCRT00015123863.1">
    <property type="protein sequence ID" value="ENSCCRP00015120050.1"/>
    <property type="gene ID" value="ENSCCRG00015047273.1"/>
</dbReference>
<name>A0A8C1R0F7_CYPCA</name>
<accession>A0A8C1R0F7</accession>
<dbReference type="CDD" id="cd22286">
    <property type="entry name" value="HD_PAXX_N"/>
    <property type="match status" value="1"/>
</dbReference>
<evidence type="ECO:0000256" key="1">
    <source>
        <dbReference type="SAM" id="MobiDB-lite"/>
    </source>
</evidence>
<dbReference type="PANTHER" id="PTHR28586">
    <property type="entry name" value="PROTEIN PAXX"/>
    <property type="match status" value="1"/>
</dbReference>
<evidence type="ECO:0000313" key="3">
    <source>
        <dbReference type="Proteomes" id="UP000694427"/>
    </source>
</evidence>
<dbReference type="GeneID" id="109081584"/>
<dbReference type="GO" id="GO:0060090">
    <property type="term" value="F:molecular adaptor activity"/>
    <property type="evidence" value="ECO:0007669"/>
    <property type="project" value="TreeGrafter"/>
</dbReference>
<proteinExistence type="predicted"/>
<dbReference type="GO" id="GO:0005634">
    <property type="term" value="C:nucleus"/>
    <property type="evidence" value="ECO:0007669"/>
    <property type="project" value="TreeGrafter"/>
</dbReference>
<protein>
    <submittedName>
        <fullName evidence="4">Protein PAXX</fullName>
    </submittedName>
</protein>
<feature type="region of interest" description="Disordered" evidence="1">
    <location>
        <begin position="137"/>
        <end position="201"/>
    </location>
</feature>
<dbReference type="GO" id="GO:0035861">
    <property type="term" value="C:site of double-strand break"/>
    <property type="evidence" value="ECO:0007669"/>
    <property type="project" value="TreeGrafter"/>
</dbReference>
<dbReference type="Proteomes" id="UP001155660">
    <property type="component" value="Chromosome B5"/>
</dbReference>
<evidence type="ECO:0000313" key="4">
    <source>
        <dbReference type="RefSeq" id="XP_018952116.2"/>
    </source>
</evidence>
<dbReference type="Pfam" id="PF15384">
    <property type="entry name" value="PAXX"/>
    <property type="match status" value="1"/>
</dbReference>
<dbReference type="Proteomes" id="UP000694700">
    <property type="component" value="Unplaced"/>
</dbReference>
<evidence type="ECO:0000313" key="2">
    <source>
        <dbReference type="Ensembl" id="ENSCCRP00010078461.1"/>
    </source>
</evidence>
<sequence>MSMEQNSESKSVLCTLLDKNDQSKYVFFTQKRSAGDINIGFTNGEDVWKTHLSEEILSQLFKTFSLKSTEDYTFKLKCACKAGRAFVKLQEDSAVLHLGSEPKDLSLSLSKLKDSEGRTEVKELLFKMADSLQQLESQGSSSSFSPVKSPQKWSAEFEPRKQHKGPVVAVKKRLPGDSLINPGTKRKKPATGVAFDDEDDD</sequence>
<reference evidence="4" key="1">
    <citation type="submission" date="2025-04" db="UniProtKB">
        <authorList>
            <consortium name="RefSeq"/>
        </authorList>
    </citation>
    <scope>IDENTIFICATION</scope>
    <source>
        <tissue evidence="4">Muscle</tissue>
    </source>
</reference>
<dbReference type="CTD" id="286257"/>
<dbReference type="OMA" id="DINIGCT"/>
<dbReference type="PANTHER" id="PTHR28586:SF1">
    <property type="entry name" value="PROTEIN PAXX"/>
    <property type="match status" value="1"/>
</dbReference>
<dbReference type="Ensembl" id="ENSCCRT00010087079.1">
    <property type="protein sequence ID" value="ENSCCRP00010078461.1"/>
    <property type="gene ID" value="ENSCCRG00010034317.1"/>
</dbReference>
<organism evidence="2 3">
    <name type="scientific">Cyprinus carpio</name>
    <name type="common">Common carp</name>
    <dbReference type="NCBI Taxonomy" id="7962"/>
    <lineage>
        <taxon>Eukaryota</taxon>
        <taxon>Metazoa</taxon>
        <taxon>Chordata</taxon>
        <taxon>Craniata</taxon>
        <taxon>Vertebrata</taxon>
        <taxon>Euteleostomi</taxon>
        <taxon>Actinopterygii</taxon>
        <taxon>Neopterygii</taxon>
        <taxon>Teleostei</taxon>
        <taxon>Ostariophysi</taxon>
        <taxon>Cypriniformes</taxon>
        <taxon>Cyprinidae</taxon>
        <taxon>Cyprininae</taxon>
        <taxon>Cyprinus</taxon>
    </lineage>
</organism>
<dbReference type="InterPro" id="IPR054134">
    <property type="entry name" value="PAXX_N"/>
</dbReference>
<dbReference type="GO" id="GO:0070419">
    <property type="term" value="C:nonhomologous end joining complex"/>
    <property type="evidence" value="ECO:0007669"/>
    <property type="project" value="TreeGrafter"/>
</dbReference>
<gene>
    <name evidence="2 4" type="primary">paxx</name>
</gene>
<dbReference type="OrthoDB" id="5969703at2759"/>
<keyword evidence="3" id="KW-1185">Reference proteome</keyword>
<dbReference type="Proteomes" id="UP000694427">
    <property type="component" value="Unplaced"/>
</dbReference>
<dbReference type="Proteomes" id="UP000694701">
    <property type="component" value="Unplaced"/>
</dbReference>
<dbReference type="AlphaFoldDB" id="A0A8C1R0F7"/>
<dbReference type="InterPro" id="IPR027873">
    <property type="entry name" value="PAXX"/>
</dbReference>
<feature type="compositionally biased region" description="Low complexity" evidence="1">
    <location>
        <begin position="137"/>
        <end position="152"/>
    </location>
</feature>
<dbReference type="GO" id="GO:0006303">
    <property type="term" value="P:double-strand break repair via nonhomologous end joining"/>
    <property type="evidence" value="ECO:0007669"/>
    <property type="project" value="InterPro"/>
</dbReference>